<dbReference type="Proteomes" id="UP001374584">
    <property type="component" value="Unassembled WGS sequence"/>
</dbReference>
<name>A0AAN9R2T8_PHACN</name>
<keyword evidence="3" id="KW-1185">Reference proteome</keyword>
<dbReference type="AlphaFoldDB" id="A0AAN9R2T8"/>
<dbReference type="Pfam" id="PF12937">
    <property type="entry name" value="F-box-like"/>
    <property type="match status" value="1"/>
</dbReference>
<sequence>MEVRWRNRRGRMDMVVAKIVDEASKNMGGVGKDGMVSTEVDEKPASLRGCYSGFYGGRGFVGFGFGELISPTKRNRMTEKELPEECIAHILSYAATPADVATLSLVSKAFASAAEYDTVWSRFIPSDLSSFFPSSSTSKKTLYGALSDNPTIIDQGKKSFQLEKRSGKKCFMLSARDLHVIWGGTSQYWEWTNLPESRFEEVAKLYAVCWLEISGKINTRVLSPNTLYAAFLVFKMIDANGFHHHPVVLSVGILGGIESCKNVCLDPSLEDDELNDRFRGLQRPNVRTDGWLEIEMGEFLNSGLEEDELHMKVKETTSNMWKHGFILEGIEVRPKHV</sequence>
<dbReference type="InterPro" id="IPR036047">
    <property type="entry name" value="F-box-like_dom_sf"/>
</dbReference>
<accession>A0AAN9R2T8</accession>
<organism evidence="2 3">
    <name type="scientific">Phaseolus coccineus</name>
    <name type="common">Scarlet runner bean</name>
    <name type="synonym">Phaseolus multiflorus</name>
    <dbReference type="NCBI Taxonomy" id="3886"/>
    <lineage>
        <taxon>Eukaryota</taxon>
        <taxon>Viridiplantae</taxon>
        <taxon>Streptophyta</taxon>
        <taxon>Embryophyta</taxon>
        <taxon>Tracheophyta</taxon>
        <taxon>Spermatophyta</taxon>
        <taxon>Magnoliopsida</taxon>
        <taxon>eudicotyledons</taxon>
        <taxon>Gunneridae</taxon>
        <taxon>Pentapetalae</taxon>
        <taxon>rosids</taxon>
        <taxon>fabids</taxon>
        <taxon>Fabales</taxon>
        <taxon>Fabaceae</taxon>
        <taxon>Papilionoideae</taxon>
        <taxon>50 kb inversion clade</taxon>
        <taxon>NPAAA clade</taxon>
        <taxon>indigoferoid/millettioid clade</taxon>
        <taxon>Phaseoleae</taxon>
        <taxon>Phaseolus</taxon>
    </lineage>
</organism>
<protein>
    <recommendedName>
        <fullName evidence="1">F-box domain-containing protein</fullName>
    </recommendedName>
</protein>
<evidence type="ECO:0000259" key="1">
    <source>
        <dbReference type="PROSITE" id="PS50181"/>
    </source>
</evidence>
<evidence type="ECO:0000313" key="2">
    <source>
        <dbReference type="EMBL" id="KAK7356766.1"/>
    </source>
</evidence>
<dbReference type="Gene3D" id="1.20.1280.50">
    <property type="match status" value="1"/>
</dbReference>
<dbReference type="InterPro" id="IPR025886">
    <property type="entry name" value="PP2-like"/>
</dbReference>
<feature type="domain" description="F-box" evidence="1">
    <location>
        <begin position="76"/>
        <end position="123"/>
    </location>
</feature>
<dbReference type="PANTHER" id="PTHR32278:SF143">
    <property type="entry name" value="F-BOX PROTEIN PP2-B1"/>
    <property type="match status" value="1"/>
</dbReference>
<dbReference type="InterPro" id="IPR001810">
    <property type="entry name" value="F-box_dom"/>
</dbReference>
<comment type="caution">
    <text evidence="2">The sequence shown here is derived from an EMBL/GenBank/DDBJ whole genome shotgun (WGS) entry which is preliminary data.</text>
</comment>
<dbReference type="PANTHER" id="PTHR32278">
    <property type="entry name" value="F-BOX DOMAIN-CONTAINING PROTEIN"/>
    <property type="match status" value="1"/>
</dbReference>
<proteinExistence type="predicted"/>
<dbReference type="Pfam" id="PF14299">
    <property type="entry name" value="PP2"/>
    <property type="match status" value="1"/>
</dbReference>
<gene>
    <name evidence="2" type="ORF">VNO80_16042</name>
</gene>
<evidence type="ECO:0000313" key="3">
    <source>
        <dbReference type="Proteomes" id="UP001374584"/>
    </source>
</evidence>
<dbReference type="SUPFAM" id="SSF81383">
    <property type="entry name" value="F-box domain"/>
    <property type="match status" value="1"/>
</dbReference>
<dbReference type="EMBL" id="JAYMYR010000006">
    <property type="protein sequence ID" value="KAK7356766.1"/>
    <property type="molecule type" value="Genomic_DNA"/>
</dbReference>
<dbReference type="PROSITE" id="PS50181">
    <property type="entry name" value="FBOX"/>
    <property type="match status" value="1"/>
</dbReference>
<dbReference type="CDD" id="cd22162">
    <property type="entry name" value="F-box_AtSKIP3-like"/>
    <property type="match status" value="1"/>
</dbReference>
<reference evidence="2 3" key="1">
    <citation type="submission" date="2024-01" db="EMBL/GenBank/DDBJ databases">
        <title>The genomes of 5 underutilized Papilionoideae crops provide insights into root nodulation and disease resistanc.</title>
        <authorList>
            <person name="Jiang F."/>
        </authorList>
    </citation>
    <scope>NUCLEOTIDE SEQUENCE [LARGE SCALE GENOMIC DNA]</scope>
    <source>
        <strain evidence="2">JINMINGXINNONG_FW02</strain>
        <tissue evidence="2">Leaves</tissue>
    </source>
</reference>